<comment type="similarity">
    <text evidence="1">Belongs to the HipA Ser/Thr kinase family.</text>
</comment>
<gene>
    <name evidence="6" type="ORF">C798_25365</name>
</gene>
<dbReference type="InterPro" id="IPR017508">
    <property type="entry name" value="HipA_N1"/>
</dbReference>
<organism evidence="6 7">
    <name type="scientific">Herbaspirillum rubrisubalbicans Os34</name>
    <dbReference type="NCBI Taxonomy" id="1235827"/>
    <lineage>
        <taxon>Bacteria</taxon>
        <taxon>Pseudomonadati</taxon>
        <taxon>Pseudomonadota</taxon>
        <taxon>Betaproteobacteria</taxon>
        <taxon>Burkholderiales</taxon>
        <taxon>Oxalobacteraceae</taxon>
        <taxon>Herbaspirillum</taxon>
    </lineage>
</organism>
<name>A0A6M3ZXR9_9BURK</name>
<dbReference type="EMBL" id="CP008956">
    <property type="protein sequence ID" value="QJQ03444.1"/>
    <property type="molecule type" value="Genomic_DNA"/>
</dbReference>
<keyword evidence="2" id="KW-0808">Transferase</keyword>
<sequence>MKTLADISSYLRNALSNSAFNYEGLDSELGLTAGTILRVLDATADYSVIELLVVLERFGLELEIFDQGELKNMKEGLRGLAPPPVVETKVQIAVDRLAAMSGSDRRFVAVYYGGWGECWPLGTLEKSPDGNIYFEYSPQALEENLELSPLKLPLSVNVYSGFPETQHRLPGLIADSLPDGWGMLLMEKLWMKQGIEVANRTPLDRLSFVGHSTMGALKYLLSDVHRDTENDVSLLRIAEQAQEILSGKDYEFLERLVSLGVVPHGARPKALVDYDISTGAMGVHGVPNGVPWLVKFQSSGEHKEVCAIEHCYASLARDCGIDIPDTRYFDLSPELGAFGVARFDREDGMCVPIHTLAGATNADFRLPGALDYQTFLEVTRNLTKDEHEVEKAFARVLFNVVFNNRDDHPKNFSFRLNRERQWKLSPAYDLTFAPGPGGYHHMDVMGEAKAITRKHMIELAASAGISTSTAQEHIDRHLVVAGRFGEVLKAADVRPATVREMAVQVNANAERLR</sequence>
<dbReference type="InterPro" id="IPR012893">
    <property type="entry name" value="HipA-like_C"/>
</dbReference>
<evidence type="ECO:0000259" key="4">
    <source>
        <dbReference type="Pfam" id="PF07804"/>
    </source>
</evidence>
<keyword evidence="3" id="KW-0418">Kinase</keyword>
<dbReference type="GO" id="GO:0005829">
    <property type="term" value="C:cytosol"/>
    <property type="evidence" value="ECO:0007669"/>
    <property type="project" value="TreeGrafter"/>
</dbReference>
<accession>A0A6M3ZXR9</accession>
<dbReference type="Proteomes" id="UP000501648">
    <property type="component" value="Chromosome"/>
</dbReference>
<dbReference type="InterPro" id="IPR052028">
    <property type="entry name" value="HipA_Ser/Thr_kinase"/>
</dbReference>
<dbReference type="Pfam" id="PF13657">
    <property type="entry name" value="Couple_hipA"/>
    <property type="match status" value="1"/>
</dbReference>
<protein>
    <submittedName>
        <fullName evidence="6">Type II toxin-antitoxin system HipA family toxin</fullName>
    </submittedName>
</protein>
<proteinExistence type="inferred from homology"/>
<dbReference type="PANTHER" id="PTHR37419">
    <property type="entry name" value="SERINE/THREONINE-PROTEIN KINASE TOXIN HIPA"/>
    <property type="match status" value="1"/>
</dbReference>
<evidence type="ECO:0000313" key="6">
    <source>
        <dbReference type="EMBL" id="QJQ03444.1"/>
    </source>
</evidence>
<evidence type="ECO:0000259" key="5">
    <source>
        <dbReference type="Pfam" id="PF13657"/>
    </source>
</evidence>
<dbReference type="PANTHER" id="PTHR37419:SF8">
    <property type="entry name" value="TOXIN YJJJ"/>
    <property type="match status" value="1"/>
</dbReference>
<evidence type="ECO:0000256" key="1">
    <source>
        <dbReference type="ARBA" id="ARBA00010164"/>
    </source>
</evidence>
<feature type="domain" description="HipA N-terminal subdomain 1" evidence="5">
    <location>
        <begin position="119"/>
        <end position="219"/>
    </location>
</feature>
<dbReference type="AlphaFoldDB" id="A0A6M3ZXR9"/>
<reference evidence="6 7" key="1">
    <citation type="journal article" date="2012" name="J. Bacteriol.">
        <title>Genome sequence of the pathogenic Herbaspirillum seropedicae strain Os34, isolated from rice roots.</title>
        <authorList>
            <person name="Ye W."/>
            <person name="Ye S."/>
            <person name="Liu J."/>
            <person name="Chang S."/>
            <person name="Chen M."/>
            <person name="Zhu B."/>
            <person name="Guo L."/>
            <person name="An Q."/>
        </authorList>
    </citation>
    <scope>NUCLEOTIDE SEQUENCE [LARGE SCALE GENOMIC DNA]</scope>
    <source>
        <strain evidence="6 7">Os34</strain>
    </source>
</reference>
<evidence type="ECO:0000313" key="7">
    <source>
        <dbReference type="Proteomes" id="UP000501648"/>
    </source>
</evidence>
<dbReference type="Pfam" id="PF07804">
    <property type="entry name" value="HipA_C"/>
    <property type="match status" value="1"/>
</dbReference>
<evidence type="ECO:0000256" key="2">
    <source>
        <dbReference type="ARBA" id="ARBA00022679"/>
    </source>
</evidence>
<feature type="domain" description="HipA-like C-terminal" evidence="4">
    <location>
        <begin position="264"/>
        <end position="476"/>
    </location>
</feature>
<evidence type="ECO:0000256" key="3">
    <source>
        <dbReference type="ARBA" id="ARBA00022777"/>
    </source>
</evidence>
<dbReference type="GO" id="GO:0004674">
    <property type="term" value="F:protein serine/threonine kinase activity"/>
    <property type="evidence" value="ECO:0007669"/>
    <property type="project" value="TreeGrafter"/>
</dbReference>
<dbReference type="RefSeq" id="WP_017454957.1">
    <property type="nucleotide sequence ID" value="NZ_CP008956.1"/>
</dbReference>